<dbReference type="GO" id="GO:0006511">
    <property type="term" value="P:ubiquitin-dependent protein catabolic process"/>
    <property type="evidence" value="ECO:0007669"/>
    <property type="project" value="TreeGrafter"/>
</dbReference>
<protein>
    <recommendedName>
        <fullName evidence="3">HECT-type E3 ubiquitin transferase</fullName>
        <ecNumber evidence="3">2.3.2.26</ecNumber>
    </recommendedName>
</protein>
<evidence type="ECO:0000259" key="7">
    <source>
        <dbReference type="PROSITE" id="PS50237"/>
    </source>
</evidence>
<dbReference type="AlphaFoldDB" id="A0AA38TUS1"/>
<reference evidence="8" key="1">
    <citation type="submission" date="2023-03" db="EMBL/GenBank/DDBJ databases">
        <title>Chromosome-scale reference genome and RAD-based genetic map of yellow starthistle (Centaurea solstitialis) reveal putative structural variation and QTLs associated with invader traits.</title>
        <authorList>
            <person name="Reatini B."/>
            <person name="Cang F.A."/>
            <person name="Jiang Q."/>
            <person name="Mckibben M.T.W."/>
            <person name="Barker M.S."/>
            <person name="Rieseberg L.H."/>
            <person name="Dlugosch K.M."/>
        </authorList>
    </citation>
    <scope>NUCLEOTIDE SEQUENCE</scope>
    <source>
        <strain evidence="8">CAN-66</strain>
        <tissue evidence="8">Leaf</tissue>
    </source>
</reference>
<dbReference type="GO" id="GO:0000209">
    <property type="term" value="P:protein polyubiquitination"/>
    <property type="evidence" value="ECO:0007669"/>
    <property type="project" value="TreeGrafter"/>
</dbReference>
<dbReference type="GO" id="GO:0005737">
    <property type="term" value="C:cytoplasm"/>
    <property type="evidence" value="ECO:0007669"/>
    <property type="project" value="TreeGrafter"/>
</dbReference>
<comment type="caution">
    <text evidence="8">The sequence shown here is derived from an EMBL/GenBank/DDBJ whole genome shotgun (WGS) entry which is preliminary data.</text>
</comment>
<name>A0AA38TUS1_9ASTR</name>
<dbReference type="InterPro" id="IPR035983">
    <property type="entry name" value="Hect_E3_ubiquitin_ligase"/>
</dbReference>
<dbReference type="CDD" id="cd00078">
    <property type="entry name" value="HECTc"/>
    <property type="match status" value="1"/>
</dbReference>
<comment type="pathway">
    <text evidence="2">Protein modification; protein ubiquitination.</text>
</comment>
<feature type="domain" description="HECT" evidence="7">
    <location>
        <begin position="292"/>
        <end position="632"/>
    </location>
</feature>
<dbReference type="PROSITE" id="PS50237">
    <property type="entry name" value="HECT"/>
    <property type="match status" value="1"/>
</dbReference>
<dbReference type="GO" id="GO:0061630">
    <property type="term" value="F:ubiquitin protein ligase activity"/>
    <property type="evidence" value="ECO:0007669"/>
    <property type="project" value="UniProtKB-EC"/>
</dbReference>
<keyword evidence="5 6" id="KW-0833">Ubl conjugation pathway</keyword>
<dbReference type="EC" id="2.3.2.26" evidence="3"/>
<dbReference type="Proteomes" id="UP001172457">
    <property type="component" value="Chromosome 3"/>
</dbReference>
<evidence type="ECO:0000256" key="5">
    <source>
        <dbReference type="ARBA" id="ARBA00022786"/>
    </source>
</evidence>
<comment type="catalytic activity">
    <reaction evidence="1">
        <text>S-ubiquitinyl-[E2 ubiquitin-conjugating enzyme]-L-cysteine + [acceptor protein]-L-lysine = [E2 ubiquitin-conjugating enzyme]-L-cysteine + N(6)-ubiquitinyl-[acceptor protein]-L-lysine.</text>
        <dbReference type="EC" id="2.3.2.26"/>
    </reaction>
</comment>
<keyword evidence="9" id="KW-1185">Reference proteome</keyword>
<dbReference type="SMART" id="SM00119">
    <property type="entry name" value="HECTc"/>
    <property type="match status" value="1"/>
</dbReference>
<keyword evidence="4" id="KW-0808">Transferase</keyword>
<gene>
    <name evidence="8" type="ORF">OSB04_012626</name>
</gene>
<organism evidence="8 9">
    <name type="scientific">Centaurea solstitialis</name>
    <name type="common">yellow star-thistle</name>
    <dbReference type="NCBI Taxonomy" id="347529"/>
    <lineage>
        <taxon>Eukaryota</taxon>
        <taxon>Viridiplantae</taxon>
        <taxon>Streptophyta</taxon>
        <taxon>Embryophyta</taxon>
        <taxon>Tracheophyta</taxon>
        <taxon>Spermatophyta</taxon>
        <taxon>Magnoliopsida</taxon>
        <taxon>eudicotyledons</taxon>
        <taxon>Gunneridae</taxon>
        <taxon>Pentapetalae</taxon>
        <taxon>asterids</taxon>
        <taxon>campanulids</taxon>
        <taxon>Asterales</taxon>
        <taxon>Asteraceae</taxon>
        <taxon>Carduoideae</taxon>
        <taxon>Cardueae</taxon>
        <taxon>Centaureinae</taxon>
        <taxon>Centaurea</taxon>
    </lineage>
</organism>
<evidence type="ECO:0000256" key="1">
    <source>
        <dbReference type="ARBA" id="ARBA00000885"/>
    </source>
</evidence>
<dbReference type="PANTHER" id="PTHR11254">
    <property type="entry name" value="HECT DOMAIN UBIQUITIN-PROTEIN LIGASE"/>
    <property type="match status" value="1"/>
</dbReference>
<evidence type="ECO:0000313" key="9">
    <source>
        <dbReference type="Proteomes" id="UP001172457"/>
    </source>
</evidence>
<dbReference type="Gene3D" id="3.30.2160.10">
    <property type="entry name" value="Hect, E3 ligase catalytic domain"/>
    <property type="match status" value="1"/>
</dbReference>
<dbReference type="InterPro" id="IPR050409">
    <property type="entry name" value="E3_ubiq-protein_ligase"/>
</dbReference>
<evidence type="ECO:0000313" key="8">
    <source>
        <dbReference type="EMBL" id="KAJ9558012.1"/>
    </source>
</evidence>
<accession>A0AA38TUS1</accession>
<evidence type="ECO:0000256" key="6">
    <source>
        <dbReference type="PROSITE-ProRule" id="PRU00104"/>
    </source>
</evidence>
<dbReference type="SUPFAM" id="SSF56204">
    <property type="entry name" value="Hect, E3 ligase catalytic domain"/>
    <property type="match status" value="1"/>
</dbReference>
<evidence type="ECO:0000256" key="3">
    <source>
        <dbReference type="ARBA" id="ARBA00012485"/>
    </source>
</evidence>
<dbReference type="InterPro" id="IPR000569">
    <property type="entry name" value="HECT_dom"/>
</dbReference>
<dbReference type="Gene3D" id="3.30.2410.10">
    <property type="entry name" value="Hect, E3 ligase catalytic domain"/>
    <property type="match status" value="1"/>
</dbReference>
<evidence type="ECO:0000256" key="4">
    <source>
        <dbReference type="ARBA" id="ARBA00022679"/>
    </source>
</evidence>
<dbReference type="PANTHER" id="PTHR11254:SF424">
    <property type="entry name" value="E3 UBIQUITIN-PROTEIN LIGASE UPL5"/>
    <property type="match status" value="1"/>
</dbReference>
<feature type="active site" description="Glycyl thioester intermediate" evidence="6">
    <location>
        <position position="598"/>
    </location>
</feature>
<dbReference type="Gene3D" id="3.90.1750.10">
    <property type="entry name" value="Hect, E3 ligase catalytic domains"/>
    <property type="match status" value="1"/>
</dbReference>
<dbReference type="Pfam" id="PF00632">
    <property type="entry name" value="HECT"/>
    <property type="match status" value="1"/>
</dbReference>
<sequence>MEFVSMIPRNESIDVGLAGSLLEIFTSSCVSQVLVMLYTCQDIRSKECARESIQELVNYISFMFPQSVSSHCAPILLGFCKLLRKSFPHNDPLYKLCTSRFGKMVKDANNFHGSNNRVIREFQEMFPSIADTATMISEGLVSNMESLRNSGPQATTISFFKGYLDQLKFGVREQVSFPIPMPSYSELMDHPNKFKFLYILFDDLLTIVLMCLDTMEEWIEKKEEGAFPHYLICKTGGGYEWLLEHKDMLNFESRRHLMRLLLPRMDGLHPYVILIDRSRLLVDSFDDIAHAEPDSLHVELSVRFKNEEAVGHGVLREWFFLVCQEIFNPKNGLFVPCPNDQIRFFPKQASKWDMMHLEYYKFAGRVIALALMNKIQVGIAFERSFFMQLAGNSICLEDIRDADPFLYSSCHHILDLDPLKVDQDVLGLTFVWSINESGSVKDVELCPGGKNIIVNSRNRKKYVDLLIHHSFVVSVAEQITHFARGFSDIVGEERIQKMCFKSLELKDFDVMLLGSESDISVEDWKAHTDYHGYLQTDPQICWFWKIIEGMTAEQRKALLFFWISMKNLPVEGFGGLSVRLNILKSNATIDHLPFSHTCLYQFYLPAYPSISMMKDRLSLITRNHFCCSFGIH</sequence>
<proteinExistence type="predicted"/>
<dbReference type="EMBL" id="JARYMX010000003">
    <property type="protein sequence ID" value="KAJ9558012.1"/>
    <property type="molecule type" value="Genomic_DNA"/>
</dbReference>
<evidence type="ECO:0000256" key="2">
    <source>
        <dbReference type="ARBA" id="ARBA00004906"/>
    </source>
</evidence>